<protein>
    <recommendedName>
        <fullName evidence="6">28S ribosomal protein S14, mitochondrial</fullName>
    </recommendedName>
</protein>
<dbReference type="SUPFAM" id="SSF57716">
    <property type="entry name" value="Glucocorticoid receptor-like (DNA-binding domain)"/>
    <property type="match status" value="1"/>
</dbReference>
<sequence>MALFNSAKSVLSKLLCTGPTITQYGVKQDILRLYNLNHNYILCISLNHQLQQVRTKWTKKMTMRDMGRRAQVKQYAKDRLRYVAMKRNNILPTEIQELASEAFDFKNIPRTSSLRALTPRCVVTSRGYGTVIRWRLSRFIFRHLVDYNKMAGVQRAIW</sequence>
<dbReference type="Pfam" id="PF00253">
    <property type="entry name" value="Ribosomal_S14"/>
    <property type="match status" value="1"/>
</dbReference>
<evidence type="ECO:0000256" key="2">
    <source>
        <dbReference type="ARBA" id="ARBA00022980"/>
    </source>
</evidence>
<name>A0A232ETV3_9HYME</name>
<evidence type="ECO:0000256" key="1">
    <source>
        <dbReference type="ARBA" id="ARBA00009083"/>
    </source>
</evidence>
<dbReference type="Proteomes" id="UP000215335">
    <property type="component" value="Unassembled WGS sequence"/>
</dbReference>
<organism evidence="4 5">
    <name type="scientific">Trichomalopsis sarcophagae</name>
    <dbReference type="NCBI Taxonomy" id="543379"/>
    <lineage>
        <taxon>Eukaryota</taxon>
        <taxon>Metazoa</taxon>
        <taxon>Ecdysozoa</taxon>
        <taxon>Arthropoda</taxon>
        <taxon>Hexapoda</taxon>
        <taxon>Insecta</taxon>
        <taxon>Pterygota</taxon>
        <taxon>Neoptera</taxon>
        <taxon>Endopterygota</taxon>
        <taxon>Hymenoptera</taxon>
        <taxon>Apocrita</taxon>
        <taxon>Proctotrupomorpha</taxon>
        <taxon>Chalcidoidea</taxon>
        <taxon>Pteromalidae</taxon>
        <taxon>Pteromalinae</taxon>
        <taxon>Trichomalopsis</taxon>
    </lineage>
</organism>
<evidence type="ECO:0000313" key="4">
    <source>
        <dbReference type="EMBL" id="OXU21783.1"/>
    </source>
</evidence>
<dbReference type="AlphaFoldDB" id="A0A232ETV3"/>
<evidence type="ECO:0000313" key="5">
    <source>
        <dbReference type="Proteomes" id="UP000215335"/>
    </source>
</evidence>
<reference evidence="4 5" key="1">
    <citation type="journal article" date="2017" name="Curr. Biol.">
        <title>The Evolution of Venom by Co-option of Single-Copy Genes.</title>
        <authorList>
            <person name="Martinson E.O."/>
            <person name="Mrinalini"/>
            <person name="Kelkar Y.D."/>
            <person name="Chang C.H."/>
            <person name="Werren J.H."/>
        </authorList>
    </citation>
    <scope>NUCLEOTIDE SEQUENCE [LARGE SCALE GENOMIC DNA]</scope>
    <source>
        <strain evidence="4 5">Alberta</strain>
        <tissue evidence="4">Whole body</tissue>
    </source>
</reference>
<dbReference type="InterPro" id="IPR001209">
    <property type="entry name" value="Ribosomal_uS14"/>
</dbReference>
<proteinExistence type="inferred from homology"/>
<dbReference type="EMBL" id="NNAY01002218">
    <property type="protein sequence ID" value="OXU21783.1"/>
    <property type="molecule type" value="Genomic_DNA"/>
</dbReference>
<keyword evidence="3" id="KW-0687">Ribonucleoprotein</keyword>
<dbReference type="PANTHER" id="PTHR19836">
    <property type="entry name" value="30S RIBOSOMAL PROTEIN S14"/>
    <property type="match status" value="1"/>
</dbReference>
<comment type="caution">
    <text evidence="4">The sequence shown here is derived from an EMBL/GenBank/DDBJ whole genome shotgun (WGS) entry which is preliminary data.</text>
</comment>
<dbReference type="Gene3D" id="1.10.287.1480">
    <property type="match status" value="1"/>
</dbReference>
<keyword evidence="2" id="KW-0689">Ribosomal protein</keyword>
<gene>
    <name evidence="4" type="ORF">TSAR_008634</name>
</gene>
<accession>A0A232ETV3</accession>
<dbReference type="STRING" id="543379.A0A232ETV3"/>
<dbReference type="GO" id="GO:0006412">
    <property type="term" value="P:translation"/>
    <property type="evidence" value="ECO:0007669"/>
    <property type="project" value="InterPro"/>
</dbReference>
<keyword evidence="5" id="KW-1185">Reference proteome</keyword>
<evidence type="ECO:0000256" key="3">
    <source>
        <dbReference type="ARBA" id="ARBA00023274"/>
    </source>
</evidence>
<comment type="similarity">
    <text evidence="1">Belongs to the universal ribosomal protein uS14 family.</text>
</comment>
<dbReference type="OrthoDB" id="413436at2759"/>
<dbReference type="GO" id="GO:0003735">
    <property type="term" value="F:structural constituent of ribosome"/>
    <property type="evidence" value="ECO:0007669"/>
    <property type="project" value="InterPro"/>
</dbReference>
<evidence type="ECO:0008006" key="6">
    <source>
        <dbReference type="Google" id="ProtNLM"/>
    </source>
</evidence>
<dbReference type="GO" id="GO:0005763">
    <property type="term" value="C:mitochondrial small ribosomal subunit"/>
    <property type="evidence" value="ECO:0007669"/>
    <property type="project" value="TreeGrafter"/>
</dbReference>
<dbReference type="PANTHER" id="PTHR19836:SF19">
    <property type="entry name" value="SMALL RIBOSOMAL SUBUNIT PROTEIN US14M"/>
    <property type="match status" value="1"/>
</dbReference>